<reference evidence="2" key="2">
    <citation type="journal article" date="2015" name="Data Brief">
        <title>Shoot transcriptome of the giant reed, Arundo donax.</title>
        <authorList>
            <person name="Barrero R.A."/>
            <person name="Guerrero F.D."/>
            <person name="Moolhuijzen P."/>
            <person name="Goolsby J.A."/>
            <person name="Tidwell J."/>
            <person name="Bellgard S.E."/>
            <person name="Bellgard M.I."/>
        </authorList>
    </citation>
    <scope>NUCLEOTIDE SEQUENCE</scope>
    <source>
        <tissue evidence="2">Shoot tissue taken approximately 20 cm above the soil surface</tissue>
    </source>
</reference>
<reference evidence="2" key="1">
    <citation type="submission" date="2014-09" db="EMBL/GenBank/DDBJ databases">
        <authorList>
            <person name="Magalhaes I.L.F."/>
            <person name="Oliveira U."/>
            <person name="Santos F.R."/>
            <person name="Vidigal T.H.D.A."/>
            <person name="Brescovit A.D."/>
            <person name="Santos A.J."/>
        </authorList>
    </citation>
    <scope>NUCLEOTIDE SEQUENCE</scope>
    <source>
        <tissue evidence="2">Shoot tissue taken approximately 20 cm above the soil surface</tissue>
    </source>
</reference>
<sequence length="140" mass="15410">MPHMFCKTLRASVAHAVHLRRAELAIAHAVRPSHAELPPTRRRGARRFAKTPCAVADLQFRISIKAATPQATVALASHLAAERRLSNFRLAVARIAMRQPRAILDMELAGLSATFFRLLPSTSPSRSSRPSLSRKAVKKS</sequence>
<evidence type="ECO:0000313" key="2">
    <source>
        <dbReference type="EMBL" id="JAE35964.1"/>
    </source>
</evidence>
<dbReference type="AlphaFoldDB" id="A0A0A9HJG5"/>
<evidence type="ECO:0000256" key="1">
    <source>
        <dbReference type="SAM" id="MobiDB-lite"/>
    </source>
</evidence>
<dbReference type="EMBL" id="GBRH01161932">
    <property type="protein sequence ID" value="JAE35964.1"/>
    <property type="molecule type" value="Transcribed_RNA"/>
</dbReference>
<protein>
    <submittedName>
        <fullName evidence="2">Uncharacterized protein</fullName>
    </submittedName>
</protein>
<name>A0A0A9HJG5_ARUDO</name>
<proteinExistence type="predicted"/>
<feature type="compositionally biased region" description="Low complexity" evidence="1">
    <location>
        <begin position="121"/>
        <end position="134"/>
    </location>
</feature>
<feature type="region of interest" description="Disordered" evidence="1">
    <location>
        <begin position="121"/>
        <end position="140"/>
    </location>
</feature>
<accession>A0A0A9HJG5</accession>
<organism evidence="2">
    <name type="scientific">Arundo donax</name>
    <name type="common">Giant reed</name>
    <name type="synonym">Donax arundinaceus</name>
    <dbReference type="NCBI Taxonomy" id="35708"/>
    <lineage>
        <taxon>Eukaryota</taxon>
        <taxon>Viridiplantae</taxon>
        <taxon>Streptophyta</taxon>
        <taxon>Embryophyta</taxon>
        <taxon>Tracheophyta</taxon>
        <taxon>Spermatophyta</taxon>
        <taxon>Magnoliopsida</taxon>
        <taxon>Liliopsida</taxon>
        <taxon>Poales</taxon>
        <taxon>Poaceae</taxon>
        <taxon>PACMAD clade</taxon>
        <taxon>Arundinoideae</taxon>
        <taxon>Arundineae</taxon>
        <taxon>Arundo</taxon>
    </lineage>
</organism>